<accession>A0ABX2TEF4</accession>
<reference evidence="1 2" key="1">
    <citation type="submission" date="2020-05" db="EMBL/GenBank/DDBJ databases">
        <title>Azospirillum oleiclasticum sp. nov, a nitrogen-fixing and heavy crude oil-emulsifying bacterium isolated from the crude oil of Yumen Oilfield.</title>
        <authorList>
            <person name="Wu D."/>
            <person name="Cai M."/>
            <person name="Zhang X."/>
        </authorList>
    </citation>
    <scope>NUCLEOTIDE SEQUENCE [LARGE SCALE GENOMIC DNA]</scope>
    <source>
        <strain evidence="1 2">ROY-1-1-2</strain>
    </source>
</reference>
<dbReference type="InterPro" id="IPR007263">
    <property type="entry name" value="DCC1-like"/>
</dbReference>
<sequence>MAGGEASLIIYDGDCVFCQNYVRFTRLRETVGPVELLDARSGDPRVERYWRDGFDLNEGMLFVHKGRVHHGAEAVHILAALSSPDGAWNRLNGLVFSNSTTAALLYPLLKLGRRATLLARGKRLIDRPPSLTE</sequence>
<evidence type="ECO:0000313" key="1">
    <source>
        <dbReference type="EMBL" id="NYZ21592.1"/>
    </source>
</evidence>
<dbReference type="Pfam" id="PF04134">
    <property type="entry name" value="DCC1-like"/>
    <property type="match status" value="1"/>
</dbReference>
<name>A0ABX2TEF4_9PROT</name>
<dbReference type="Proteomes" id="UP000584642">
    <property type="component" value="Unassembled WGS sequence"/>
</dbReference>
<protein>
    <submittedName>
        <fullName evidence="1">DUF393 domain-containing protein</fullName>
    </submittedName>
</protein>
<dbReference type="EMBL" id="JABFDB010000012">
    <property type="protein sequence ID" value="NYZ21592.1"/>
    <property type="molecule type" value="Genomic_DNA"/>
</dbReference>
<keyword evidence="2" id="KW-1185">Reference proteome</keyword>
<dbReference type="RefSeq" id="WP_180283364.1">
    <property type="nucleotide sequence ID" value="NZ_JABFDB010000012.1"/>
</dbReference>
<gene>
    <name evidence="1" type="ORF">HND93_17910</name>
</gene>
<evidence type="ECO:0000313" key="2">
    <source>
        <dbReference type="Proteomes" id="UP000584642"/>
    </source>
</evidence>
<comment type="caution">
    <text evidence="1">The sequence shown here is derived from an EMBL/GenBank/DDBJ whole genome shotgun (WGS) entry which is preliminary data.</text>
</comment>
<organism evidence="1 2">
    <name type="scientific">Azospirillum oleiclasticum</name>
    <dbReference type="NCBI Taxonomy" id="2735135"/>
    <lineage>
        <taxon>Bacteria</taxon>
        <taxon>Pseudomonadati</taxon>
        <taxon>Pseudomonadota</taxon>
        <taxon>Alphaproteobacteria</taxon>
        <taxon>Rhodospirillales</taxon>
        <taxon>Azospirillaceae</taxon>
        <taxon>Azospirillum</taxon>
    </lineage>
</organism>
<proteinExistence type="predicted"/>